<proteinExistence type="inferred from homology"/>
<dbReference type="PhylomeDB" id="A0A068TYC8"/>
<dbReference type="InterPro" id="IPR017972">
    <property type="entry name" value="Cyt_P450_CS"/>
</dbReference>
<dbReference type="GO" id="GO:0016020">
    <property type="term" value="C:membrane"/>
    <property type="evidence" value="ECO:0007669"/>
    <property type="project" value="UniProtKB-SubCell"/>
</dbReference>
<dbReference type="GO" id="GO:0005506">
    <property type="term" value="F:iron ion binding"/>
    <property type="evidence" value="ECO:0007669"/>
    <property type="project" value="InterPro"/>
</dbReference>
<sequence length="505" mass="57012">MDASYCYLLLFPFLYLLTNQFIKKFQNLPPSPPLSLPIIGHLHLIQKPLHRGLAKISDKYGPIQFLHFGSRPVLLVSSPSAAEECFTKNDIIFANRPRFLAGKHLGYNYTTLGWVSYGQHWRNLRRIATLEILSATRIQAYTSIRVNEVHSLIKYLVKASKASDSSTVEMKSAFFGLTLNIMMRMIAGKRYYGDDAQNKEEAARFKEIVKETFQLSGATNIADYIPLLKFFGQQKLETKLKTLQAKRDQCLQDLIEEHRRTVRSSDSEKGNKTMIDVLLSLQQTESEYYTDEIVKGMIVQMLSAGTDTSSGTMEWALSLLLNNPQVLKKAQQEIDAYGGQSRLINDSDLGQLPYLHAIINETLRICPVAPILVPHVSSQQCSVGGYNIPGGTLLLVNLWAMQNDPKVWEEPTKFRPERFISLEGQRDGFAFMPFGFGRRGCPGENLAMRVVGLTLGLLIQCFEWERVGEELVDMTEGAGLTMPRAKELMAKCKPRQEMVKLLSQS</sequence>
<dbReference type="InterPro" id="IPR036396">
    <property type="entry name" value="Cyt_P450_sf"/>
</dbReference>
<evidence type="ECO:0000256" key="5">
    <source>
        <dbReference type="ARBA" id="ARBA00023002"/>
    </source>
</evidence>
<keyword evidence="3 9" id="KW-0349">Heme</keyword>
<dbReference type="CDD" id="cd20653">
    <property type="entry name" value="CYP81"/>
    <property type="match status" value="1"/>
</dbReference>
<evidence type="ECO:0000256" key="2">
    <source>
        <dbReference type="ARBA" id="ARBA00010617"/>
    </source>
</evidence>
<evidence type="ECO:0000313" key="12">
    <source>
        <dbReference type="Proteomes" id="UP000295252"/>
    </source>
</evidence>
<evidence type="ECO:0000256" key="6">
    <source>
        <dbReference type="ARBA" id="ARBA00023004"/>
    </source>
</evidence>
<organism evidence="11 12">
    <name type="scientific">Coffea canephora</name>
    <name type="common">Robusta coffee</name>
    <dbReference type="NCBI Taxonomy" id="49390"/>
    <lineage>
        <taxon>Eukaryota</taxon>
        <taxon>Viridiplantae</taxon>
        <taxon>Streptophyta</taxon>
        <taxon>Embryophyta</taxon>
        <taxon>Tracheophyta</taxon>
        <taxon>Spermatophyta</taxon>
        <taxon>Magnoliopsida</taxon>
        <taxon>eudicotyledons</taxon>
        <taxon>Gunneridae</taxon>
        <taxon>Pentapetalae</taxon>
        <taxon>asterids</taxon>
        <taxon>lamiids</taxon>
        <taxon>Gentianales</taxon>
        <taxon>Rubiaceae</taxon>
        <taxon>Ixoroideae</taxon>
        <taxon>Gardenieae complex</taxon>
        <taxon>Bertiereae - Coffeeae clade</taxon>
        <taxon>Coffeeae</taxon>
        <taxon>Coffea</taxon>
    </lineage>
</organism>
<dbReference type="Pfam" id="PF00067">
    <property type="entry name" value="p450"/>
    <property type="match status" value="1"/>
</dbReference>
<keyword evidence="4 9" id="KW-0479">Metal-binding</keyword>
<dbReference type="PROSITE" id="PS00086">
    <property type="entry name" value="CYTOCHROME_P450"/>
    <property type="match status" value="1"/>
</dbReference>
<evidence type="ECO:0008006" key="13">
    <source>
        <dbReference type="Google" id="ProtNLM"/>
    </source>
</evidence>
<evidence type="ECO:0000256" key="1">
    <source>
        <dbReference type="ARBA" id="ARBA00004370"/>
    </source>
</evidence>
<feature type="binding site" description="axial binding residue" evidence="9">
    <location>
        <position position="441"/>
    </location>
    <ligand>
        <name>heme</name>
        <dbReference type="ChEBI" id="CHEBI:30413"/>
    </ligand>
    <ligandPart>
        <name>Fe</name>
        <dbReference type="ChEBI" id="CHEBI:18248"/>
    </ligandPart>
</feature>
<comment type="subcellular location">
    <subcellularLocation>
        <location evidence="1">Membrane</location>
    </subcellularLocation>
</comment>
<dbReference type="PRINTS" id="PR00463">
    <property type="entry name" value="EP450I"/>
</dbReference>
<keyword evidence="8" id="KW-0472">Membrane</keyword>
<evidence type="ECO:0000256" key="8">
    <source>
        <dbReference type="ARBA" id="ARBA00023136"/>
    </source>
</evidence>
<comment type="cofactor">
    <cofactor evidence="9">
        <name>heme</name>
        <dbReference type="ChEBI" id="CHEBI:30413"/>
    </cofactor>
</comment>
<reference evidence="12" key="1">
    <citation type="journal article" date="2014" name="Science">
        <title>The coffee genome provides insight into the convergent evolution of caffeine biosynthesis.</title>
        <authorList>
            <person name="Denoeud F."/>
            <person name="Carretero-Paulet L."/>
            <person name="Dereeper A."/>
            <person name="Droc G."/>
            <person name="Guyot R."/>
            <person name="Pietrella M."/>
            <person name="Zheng C."/>
            <person name="Alberti A."/>
            <person name="Anthony F."/>
            <person name="Aprea G."/>
            <person name="Aury J.M."/>
            <person name="Bento P."/>
            <person name="Bernard M."/>
            <person name="Bocs S."/>
            <person name="Campa C."/>
            <person name="Cenci A."/>
            <person name="Combes M.C."/>
            <person name="Crouzillat D."/>
            <person name="Da Silva C."/>
            <person name="Daddiego L."/>
            <person name="De Bellis F."/>
            <person name="Dussert S."/>
            <person name="Garsmeur O."/>
            <person name="Gayraud T."/>
            <person name="Guignon V."/>
            <person name="Jahn K."/>
            <person name="Jamilloux V."/>
            <person name="Joet T."/>
            <person name="Labadie K."/>
            <person name="Lan T."/>
            <person name="Leclercq J."/>
            <person name="Lepelley M."/>
            <person name="Leroy T."/>
            <person name="Li L.T."/>
            <person name="Librado P."/>
            <person name="Lopez L."/>
            <person name="Munoz A."/>
            <person name="Noel B."/>
            <person name="Pallavicini A."/>
            <person name="Perrotta G."/>
            <person name="Poncet V."/>
            <person name="Pot D."/>
            <person name="Priyono X."/>
            <person name="Rigoreau M."/>
            <person name="Rouard M."/>
            <person name="Rozas J."/>
            <person name="Tranchant-Dubreuil C."/>
            <person name="VanBuren R."/>
            <person name="Zhang Q."/>
            <person name="Andrade A.C."/>
            <person name="Argout X."/>
            <person name="Bertrand B."/>
            <person name="de Kochko A."/>
            <person name="Graziosi G."/>
            <person name="Henry R.J."/>
            <person name="Jayarama X."/>
            <person name="Ming R."/>
            <person name="Nagai C."/>
            <person name="Rounsley S."/>
            <person name="Sankoff D."/>
            <person name="Giuliano G."/>
            <person name="Albert V.A."/>
            <person name="Wincker P."/>
            <person name="Lashermes P."/>
        </authorList>
    </citation>
    <scope>NUCLEOTIDE SEQUENCE [LARGE SCALE GENOMIC DNA]</scope>
    <source>
        <strain evidence="12">cv. DH200-94</strain>
    </source>
</reference>
<dbReference type="Proteomes" id="UP000295252">
    <property type="component" value="Chromosome II"/>
</dbReference>
<dbReference type="FunFam" id="1.10.630.10:FF:000023">
    <property type="entry name" value="Cytochrome P450 family protein"/>
    <property type="match status" value="1"/>
</dbReference>
<dbReference type="OrthoDB" id="1055148at2759"/>
<dbReference type="PANTHER" id="PTHR47947:SF3">
    <property type="entry name" value="CYTOCHROME P450 81D1-LIKE"/>
    <property type="match status" value="1"/>
</dbReference>
<keyword evidence="6 9" id="KW-0408">Iron</keyword>
<dbReference type="OMA" id="KPFDTMQ"/>
<dbReference type="InterPro" id="IPR002401">
    <property type="entry name" value="Cyt_P450_E_grp-I"/>
</dbReference>
<evidence type="ECO:0000313" key="11">
    <source>
        <dbReference type="EMBL" id="CDP01241.1"/>
    </source>
</evidence>
<dbReference type="GO" id="GO:0020037">
    <property type="term" value="F:heme binding"/>
    <property type="evidence" value="ECO:0007669"/>
    <property type="project" value="InterPro"/>
</dbReference>
<evidence type="ECO:0000256" key="9">
    <source>
        <dbReference type="PIRSR" id="PIRSR602401-1"/>
    </source>
</evidence>
<dbReference type="PANTHER" id="PTHR47947">
    <property type="entry name" value="CYTOCHROME P450 82C3-RELATED"/>
    <property type="match status" value="1"/>
</dbReference>
<name>A0A068TYC8_COFCA</name>
<gene>
    <name evidence="11" type="ORF">GSCOC_T00034820001</name>
</gene>
<dbReference type="InParanoid" id="A0A068TYC8"/>
<dbReference type="GO" id="GO:0004497">
    <property type="term" value="F:monooxygenase activity"/>
    <property type="evidence" value="ECO:0007669"/>
    <property type="project" value="UniProtKB-KW"/>
</dbReference>
<dbReference type="AlphaFoldDB" id="A0A068TYC8"/>
<dbReference type="PRINTS" id="PR00385">
    <property type="entry name" value="P450"/>
</dbReference>
<protein>
    <recommendedName>
        <fullName evidence="13">Cytochrome P450</fullName>
    </recommendedName>
</protein>
<dbReference type="InterPro" id="IPR050651">
    <property type="entry name" value="Plant_Cytochrome_P450_Monoox"/>
</dbReference>
<dbReference type="STRING" id="49390.A0A068TYC8"/>
<keyword evidence="5 10" id="KW-0560">Oxidoreductase</keyword>
<dbReference type="GO" id="GO:0016705">
    <property type="term" value="F:oxidoreductase activity, acting on paired donors, with incorporation or reduction of molecular oxygen"/>
    <property type="evidence" value="ECO:0007669"/>
    <property type="project" value="InterPro"/>
</dbReference>
<keyword evidence="7 10" id="KW-0503">Monooxygenase</keyword>
<comment type="similarity">
    <text evidence="2 10">Belongs to the cytochrome P450 family.</text>
</comment>
<keyword evidence="12" id="KW-1185">Reference proteome</keyword>
<accession>A0A068TYC8</accession>
<dbReference type="InterPro" id="IPR001128">
    <property type="entry name" value="Cyt_P450"/>
</dbReference>
<dbReference type="EMBL" id="HG739090">
    <property type="protein sequence ID" value="CDP01241.1"/>
    <property type="molecule type" value="Genomic_DNA"/>
</dbReference>
<evidence type="ECO:0000256" key="7">
    <source>
        <dbReference type="ARBA" id="ARBA00023033"/>
    </source>
</evidence>
<evidence type="ECO:0000256" key="3">
    <source>
        <dbReference type="ARBA" id="ARBA00022617"/>
    </source>
</evidence>
<evidence type="ECO:0000256" key="10">
    <source>
        <dbReference type="RuleBase" id="RU000461"/>
    </source>
</evidence>
<evidence type="ECO:0000256" key="4">
    <source>
        <dbReference type="ARBA" id="ARBA00022723"/>
    </source>
</evidence>
<dbReference type="Gramene" id="CDP01241">
    <property type="protein sequence ID" value="CDP01241"/>
    <property type="gene ID" value="GSCOC_T00034820001"/>
</dbReference>
<dbReference type="SUPFAM" id="SSF48264">
    <property type="entry name" value="Cytochrome P450"/>
    <property type="match status" value="1"/>
</dbReference>
<dbReference type="Gene3D" id="1.10.630.10">
    <property type="entry name" value="Cytochrome P450"/>
    <property type="match status" value="1"/>
</dbReference>